<sequence>MASFVFHPFDRNKTKPQFSPSPNCHLPQIPKISLIPNNSPNPMLSFTALSALLHHSYRASPVLQPSSLFAGESAVDKVELNIKTSRIKKWTGLG</sequence>
<feature type="region of interest" description="Disordered" evidence="1">
    <location>
        <begin position="1"/>
        <end position="22"/>
    </location>
</feature>
<dbReference type="Proteomes" id="UP000322667">
    <property type="component" value="Chromosome D11"/>
</dbReference>
<reference evidence="2 3" key="1">
    <citation type="submission" date="2019-07" db="EMBL/GenBank/DDBJ databases">
        <title>WGS assembly of Gossypium tomentosum.</title>
        <authorList>
            <person name="Chen Z.J."/>
            <person name="Sreedasyam A."/>
            <person name="Ando A."/>
            <person name="Song Q."/>
            <person name="De L."/>
            <person name="Hulse-Kemp A."/>
            <person name="Ding M."/>
            <person name="Ye W."/>
            <person name="Kirkbride R."/>
            <person name="Jenkins J."/>
            <person name="Plott C."/>
            <person name="Lovell J."/>
            <person name="Lin Y.-M."/>
            <person name="Vaughn R."/>
            <person name="Liu B."/>
            <person name="Li W."/>
            <person name="Simpson S."/>
            <person name="Scheffler B."/>
            <person name="Saski C."/>
            <person name="Grover C."/>
            <person name="Hu G."/>
            <person name="Conover J."/>
            <person name="Carlson J."/>
            <person name="Shu S."/>
            <person name="Boston L."/>
            <person name="Williams M."/>
            <person name="Peterson D."/>
            <person name="Mcgee K."/>
            <person name="Jones D."/>
            <person name="Wendel J."/>
            <person name="Stelly D."/>
            <person name="Grimwood J."/>
            <person name="Schmutz J."/>
        </authorList>
    </citation>
    <scope>NUCLEOTIDE SEQUENCE [LARGE SCALE GENOMIC DNA]</scope>
    <source>
        <strain evidence="2">7179.01</strain>
    </source>
</reference>
<dbReference type="EMBL" id="CM017633">
    <property type="protein sequence ID" value="TYH44283.1"/>
    <property type="molecule type" value="Genomic_DNA"/>
</dbReference>
<protein>
    <submittedName>
        <fullName evidence="2">Uncharacterized protein</fullName>
    </submittedName>
</protein>
<evidence type="ECO:0000313" key="2">
    <source>
        <dbReference type="EMBL" id="TYH44283.1"/>
    </source>
</evidence>
<evidence type="ECO:0000256" key="1">
    <source>
        <dbReference type="SAM" id="MobiDB-lite"/>
    </source>
</evidence>
<dbReference type="AlphaFoldDB" id="A0A5D2IQP1"/>
<accession>A0A5D2IQP1</accession>
<organism evidence="2 3">
    <name type="scientific">Gossypium tomentosum</name>
    <name type="common">Hawaiian cotton</name>
    <name type="synonym">Gossypium sandvicense</name>
    <dbReference type="NCBI Taxonomy" id="34277"/>
    <lineage>
        <taxon>Eukaryota</taxon>
        <taxon>Viridiplantae</taxon>
        <taxon>Streptophyta</taxon>
        <taxon>Embryophyta</taxon>
        <taxon>Tracheophyta</taxon>
        <taxon>Spermatophyta</taxon>
        <taxon>Magnoliopsida</taxon>
        <taxon>eudicotyledons</taxon>
        <taxon>Gunneridae</taxon>
        <taxon>Pentapetalae</taxon>
        <taxon>rosids</taxon>
        <taxon>malvids</taxon>
        <taxon>Malvales</taxon>
        <taxon>Malvaceae</taxon>
        <taxon>Malvoideae</taxon>
        <taxon>Gossypium</taxon>
    </lineage>
</organism>
<gene>
    <name evidence="2" type="ORF">ES332_D11G183600v1</name>
</gene>
<evidence type="ECO:0000313" key="3">
    <source>
        <dbReference type="Proteomes" id="UP000322667"/>
    </source>
</evidence>
<name>A0A5D2IQP1_GOSTO</name>
<proteinExistence type="predicted"/>
<keyword evidence="3" id="KW-1185">Reference proteome</keyword>